<dbReference type="Proteomes" id="UP000044806">
    <property type="component" value="Unassembled WGS sequence"/>
</dbReference>
<name>A0A655Q279_VIBCL</name>
<accession>A0A655Q279</accession>
<dbReference type="AlphaFoldDB" id="A0A655Q279"/>
<evidence type="ECO:0000313" key="2">
    <source>
        <dbReference type="Proteomes" id="UP000044806"/>
    </source>
</evidence>
<evidence type="ECO:0000313" key="1">
    <source>
        <dbReference type="EMBL" id="CSA38301.1"/>
    </source>
</evidence>
<proteinExistence type="predicted"/>
<organism evidence="1 2">
    <name type="scientific">Vibrio cholerae</name>
    <dbReference type="NCBI Taxonomy" id="666"/>
    <lineage>
        <taxon>Bacteria</taxon>
        <taxon>Pseudomonadati</taxon>
        <taxon>Pseudomonadota</taxon>
        <taxon>Gammaproteobacteria</taxon>
        <taxon>Vibrionales</taxon>
        <taxon>Vibrionaceae</taxon>
        <taxon>Vibrio</taxon>
    </lineage>
</organism>
<sequence length="109" mass="12379">MKLQRILAVRERVKHHMRFYTVTRKAIKQMIGKEKLHFEQLIGLNIHHPLLGCDILILLCWDQRNGAIIRGDQLGITQIGFGLFPGGFRGIVIGLSLVEILLGHDFVLA</sequence>
<dbReference type="EMBL" id="CWOW01000006">
    <property type="protein sequence ID" value="CSA38301.1"/>
    <property type="molecule type" value="Genomic_DNA"/>
</dbReference>
<reference evidence="1 2" key="1">
    <citation type="submission" date="2015-07" db="EMBL/GenBank/DDBJ databases">
        <authorList>
            <consortium name="Pathogen Informatics"/>
        </authorList>
    </citation>
    <scope>NUCLEOTIDE SEQUENCE [LARGE SCALE GENOMIC DNA]</scope>
    <source>
        <strain evidence="1 2">A51</strain>
    </source>
</reference>
<gene>
    <name evidence="1" type="ORF">ERS013165_01438</name>
</gene>
<protein>
    <submittedName>
        <fullName evidence="1">Uncharacterized protein</fullName>
    </submittedName>
</protein>